<dbReference type="KEGG" id="ssun:H9Q77_13750"/>
<feature type="transmembrane region" description="Helical" evidence="1">
    <location>
        <begin position="214"/>
        <end position="235"/>
    </location>
</feature>
<gene>
    <name evidence="2" type="ORF">H9Q77_13750</name>
</gene>
<feature type="transmembrane region" description="Helical" evidence="1">
    <location>
        <begin position="437"/>
        <end position="455"/>
    </location>
</feature>
<evidence type="ECO:0000256" key="1">
    <source>
        <dbReference type="SAM" id="Phobius"/>
    </source>
</evidence>
<dbReference type="AlphaFoldDB" id="A0A7G9FU90"/>
<feature type="transmembrane region" description="Helical" evidence="1">
    <location>
        <begin position="111"/>
        <end position="133"/>
    </location>
</feature>
<name>A0A7G9FU90_9FIRM</name>
<protein>
    <submittedName>
        <fullName evidence="2">Uncharacterized protein</fullName>
    </submittedName>
</protein>
<dbReference type="Proteomes" id="UP000515981">
    <property type="component" value="Chromosome"/>
</dbReference>
<keyword evidence="1" id="KW-0812">Transmembrane</keyword>
<evidence type="ECO:0000313" key="2">
    <source>
        <dbReference type="EMBL" id="QNM02122.1"/>
    </source>
</evidence>
<feature type="transmembrane region" description="Helical" evidence="1">
    <location>
        <begin position="377"/>
        <end position="399"/>
    </location>
</feature>
<keyword evidence="1" id="KW-0472">Membrane</keyword>
<dbReference type="EMBL" id="CP060633">
    <property type="protein sequence ID" value="QNM02122.1"/>
    <property type="molecule type" value="Genomic_DNA"/>
</dbReference>
<accession>A0A7G9FU90</accession>
<organism evidence="2 3">
    <name type="scientific">Simiaoa sunii</name>
    <dbReference type="NCBI Taxonomy" id="2763672"/>
    <lineage>
        <taxon>Bacteria</taxon>
        <taxon>Bacillati</taxon>
        <taxon>Bacillota</taxon>
        <taxon>Clostridia</taxon>
        <taxon>Lachnospirales</taxon>
        <taxon>Lachnospiraceae</taxon>
        <taxon>Simiaoa</taxon>
    </lineage>
</organism>
<dbReference type="RefSeq" id="WP_249325906.1">
    <property type="nucleotide sequence ID" value="NZ_CP060633.1"/>
</dbReference>
<evidence type="ECO:0000313" key="3">
    <source>
        <dbReference type="Proteomes" id="UP000515981"/>
    </source>
</evidence>
<keyword evidence="1" id="KW-1133">Transmembrane helix</keyword>
<proteinExistence type="predicted"/>
<reference evidence="2 3" key="1">
    <citation type="submission" date="2020-08" db="EMBL/GenBank/DDBJ databases">
        <authorList>
            <person name="Liu C."/>
            <person name="Sun Q."/>
        </authorList>
    </citation>
    <scope>NUCLEOTIDE SEQUENCE [LARGE SCALE GENOMIC DNA]</scope>
    <source>
        <strain evidence="2 3">NSJ-8</strain>
    </source>
</reference>
<feature type="transmembrane region" description="Helical" evidence="1">
    <location>
        <begin position="175"/>
        <end position="202"/>
    </location>
</feature>
<sequence>MQKARRALAQIAGRFLFIGISVQIVLGICWMIRAFGIFPEFGDSYLWLRAADTLVCDDYMGIGYPLFLMLAKGIESISSIPYPFFVYMVQILFAFYSGVVFLRSCGMTKKVWLVWGSLGLLTCPFALQCHVAVLPNSPGFSFLLLELSVLMGILRQDADGDPVKFPLRQMFTAGVWWALGTVFVVENLWLGLVPLAVVWVLHLIRGRQLGKQRVLGELVLLAAVAGILFTAVSLWQTPGSYGKAENTVSAAMMRRFTWSHMRVEKEYDTWPEELRSLYSWEEIQQSGRYAGTMPTDLQKKAEEALGVSGAQQLFRKYAVYHLKAYFSDNIHQIAWDMAGYVMPPVMLQLLLDGRGYDSFSARNVDLMMTGTLQLTNFLLKYSSVWFLLGSIAALLGALAGKKRIRWEVVCMCGITALGMAVWYTMQDAGCWDYKNGLLPGMLWLVGMISVAYHCLTQEE</sequence>
<feature type="transmembrane region" description="Helical" evidence="1">
    <location>
        <begin position="12"/>
        <end position="38"/>
    </location>
</feature>
<feature type="transmembrane region" description="Helical" evidence="1">
    <location>
        <begin position="406"/>
        <end position="425"/>
    </location>
</feature>
<keyword evidence="3" id="KW-1185">Reference proteome</keyword>
<feature type="transmembrane region" description="Helical" evidence="1">
    <location>
        <begin position="84"/>
        <end position="102"/>
    </location>
</feature>